<dbReference type="Proteomes" id="UP000266188">
    <property type="component" value="Unassembled WGS sequence"/>
</dbReference>
<feature type="compositionally biased region" description="Polar residues" evidence="1">
    <location>
        <begin position="92"/>
        <end position="104"/>
    </location>
</feature>
<organism evidence="2 3">
    <name type="scientific">Aspergillus sclerotialis</name>
    <dbReference type="NCBI Taxonomy" id="2070753"/>
    <lineage>
        <taxon>Eukaryota</taxon>
        <taxon>Fungi</taxon>
        <taxon>Dikarya</taxon>
        <taxon>Ascomycota</taxon>
        <taxon>Pezizomycotina</taxon>
        <taxon>Eurotiomycetes</taxon>
        <taxon>Eurotiomycetidae</taxon>
        <taxon>Eurotiales</taxon>
        <taxon>Aspergillaceae</taxon>
        <taxon>Aspergillus</taxon>
        <taxon>Aspergillus subgen. Polypaecilum</taxon>
    </lineage>
</organism>
<dbReference type="EMBL" id="MVGC01000027">
    <property type="protein sequence ID" value="RJE26218.1"/>
    <property type="molecule type" value="Genomic_DNA"/>
</dbReference>
<gene>
    <name evidence="2" type="ORF">PHISCL_01466</name>
</gene>
<protein>
    <submittedName>
        <fullName evidence="2">Uncharacterized protein</fullName>
    </submittedName>
</protein>
<evidence type="ECO:0000256" key="1">
    <source>
        <dbReference type="SAM" id="MobiDB-lite"/>
    </source>
</evidence>
<sequence>MEDQYYNDAFSSSPENFYYLNQQDYFNNSAPAGANVFTGYTLGENVNHFDWANSPQALNFGNFVVPEEDGNVTIGASAPESPAVNRTPGSRAYNSSADSSPAKTNRFQYQNVPQASTSTTVASERAAPSFDILKLLDPAKNGIDTTTRFTSADEANKAAMAGLSMNMNDPTIPTTTEQKRAIVKVLCEAMASTERALDNPKAIQPFIENKYSAESIEIASWKLLESCIERQITGPLSLGPGEKPKPSGEIGSFAERMAEIIEGLITRKAICKRLLEPFYIHRFVDDPTGSRKLVAANQSLNKRKGELIDYGKKLMGV</sequence>
<evidence type="ECO:0000313" key="3">
    <source>
        <dbReference type="Proteomes" id="UP000266188"/>
    </source>
</evidence>
<evidence type="ECO:0000313" key="2">
    <source>
        <dbReference type="EMBL" id="RJE26218.1"/>
    </source>
</evidence>
<dbReference type="OrthoDB" id="4851482at2759"/>
<proteinExistence type="predicted"/>
<dbReference type="AlphaFoldDB" id="A0A3A2ZST3"/>
<reference evidence="3" key="1">
    <citation type="submission" date="2017-02" db="EMBL/GenBank/DDBJ databases">
        <authorList>
            <person name="Tafer H."/>
            <person name="Lopandic K."/>
        </authorList>
    </citation>
    <scope>NUCLEOTIDE SEQUENCE [LARGE SCALE GENOMIC DNA]</scope>
    <source>
        <strain evidence="3">CBS 366.77</strain>
    </source>
</reference>
<feature type="region of interest" description="Disordered" evidence="1">
    <location>
        <begin position="73"/>
        <end position="104"/>
    </location>
</feature>
<name>A0A3A2ZST3_9EURO</name>
<accession>A0A3A2ZST3</accession>
<keyword evidence="3" id="KW-1185">Reference proteome</keyword>
<comment type="caution">
    <text evidence="2">The sequence shown here is derived from an EMBL/GenBank/DDBJ whole genome shotgun (WGS) entry which is preliminary data.</text>
</comment>